<evidence type="ECO:0000313" key="3">
    <source>
        <dbReference type="Proteomes" id="UP000223606"/>
    </source>
</evidence>
<dbReference type="RefSeq" id="WP_099553279.1">
    <property type="nucleotide sequence ID" value="NZ_LT960614.1"/>
</dbReference>
<keyword evidence="3" id="KW-1185">Reference proteome</keyword>
<reference evidence="3" key="1">
    <citation type="submission" date="2017-09" db="EMBL/GenBank/DDBJ databases">
        <title>Genome sequence of Nannocystis excedens DSM 71.</title>
        <authorList>
            <person name="Blom J."/>
        </authorList>
    </citation>
    <scope>NUCLEOTIDE SEQUENCE [LARGE SCALE GENOMIC DNA]</scope>
    <source>
        <strain evidence="3">type strain: E19</strain>
    </source>
</reference>
<dbReference type="SUPFAM" id="SSF52218">
    <property type="entry name" value="Flavoproteins"/>
    <property type="match status" value="1"/>
</dbReference>
<dbReference type="PANTHER" id="PTHR30543:SF21">
    <property type="entry name" value="NAD(P)H-DEPENDENT FMN REDUCTASE LOT6"/>
    <property type="match status" value="1"/>
</dbReference>
<dbReference type="Gene3D" id="3.40.50.360">
    <property type="match status" value="1"/>
</dbReference>
<gene>
    <name evidence="2" type="primary">azr_1</name>
    <name evidence="2" type="ORF">HDIA_0043</name>
</gene>
<dbReference type="KEGG" id="hdi:HDIA_0043"/>
<dbReference type="EC" id="1.7.1.6" evidence="2"/>
<feature type="domain" description="NADPH-dependent FMN reductase-like" evidence="1">
    <location>
        <begin position="6"/>
        <end position="160"/>
    </location>
</feature>
<name>A0A2C9D013_9HYPH</name>
<dbReference type="AlphaFoldDB" id="A0A2C9D013"/>
<dbReference type="GO" id="GO:0005829">
    <property type="term" value="C:cytosol"/>
    <property type="evidence" value="ECO:0007669"/>
    <property type="project" value="TreeGrafter"/>
</dbReference>
<accession>A0A2C9D013</accession>
<evidence type="ECO:0000259" key="1">
    <source>
        <dbReference type="Pfam" id="PF03358"/>
    </source>
</evidence>
<dbReference type="PANTHER" id="PTHR30543">
    <property type="entry name" value="CHROMATE REDUCTASE"/>
    <property type="match status" value="1"/>
</dbReference>
<dbReference type="InterPro" id="IPR050712">
    <property type="entry name" value="NAD(P)H-dep_reductase"/>
</dbReference>
<dbReference type="Proteomes" id="UP000223606">
    <property type="component" value="Chromosome 1"/>
</dbReference>
<dbReference type="EMBL" id="LT960614">
    <property type="protein sequence ID" value="SON53584.1"/>
    <property type="molecule type" value="Genomic_DNA"/>
</dbReference>
<keyword evidence="2" id="KW-0560">Oxidoreductase</keyword>
<dbReference type="OrthoDB" id="9812295at2"/>
<protein>
    <submittedName>
        <fullName evidence="2">NADPH azoreductase</fullName>
        <ecNumber evidence="2">1.7.1.6</ecNumber>
    </submittedName>
</protein>
<dbReference type="GO" id="GO:0050446">
    <property type="term" value="F:azobenzene reductase (NADP+) activity"/>
    <property type="evidence" value="ECO:0007669"/>
    <property type="project" value="UniProtKB-EC"/>
</dbReference>
<proteinExistence type="predicted"/>
<sequence length="196" mass="21219">MPRQNPKILVFAGSTRGGSFNAQLAALVTKKLALRDVDVTQISLADYEMPLYNGDLEQESGPPEAAVKLHKLFSTHQGIFIASPEYNASITPLLKNTIDWVSRVKPAPGAGSAFKKRVFAIGAASNGYYGGMRSLLQIRHVLEIGLGATVIPEQISVPGAATAFTDLGDLEAERSRAMLDAMLTRFIEEAERYVRA</sequence>
<dbReference type="Pfam" id="PF03358">
    <property type="entry name" value="FMN_red"/>
    <property type="match status" value="1"/>
</dbReference>
<evidence type="ECO:0000313" key="2">
    <source>
        <dbReference type="EMBL" id="SON53584.1"/>
    </source>
</evidence>
<organism evidence="2 3">
    <name type="scientific">Hartmannibacter diazotrophicus</name>
    <dbReference type="NCBI Taxonomy" id="1482074"/>
    <lineage>
        <taxon>Bacteria</taxon>
        <taxon>Pseudomonadati</taxon>
        <taxon>Pseudomonadota</taxon>
        <taxon>Alphaproteobacteria</taxon>
        <taxon>Hyphomicrobiales</taxon>
        <taxon>Pleomorphomonadaceae</taxon>
        <taxon>Hartmannibacter</taxon>
    </lineage>
</organism>
<dbReference type="InterPro" id="IPR005025">
    <property type="entry name" value="FMN_Rdtase-like_dom"/>
</dbReference>
<dbReference type="InterPro" id="IPR029039">
    <property type="entry name" value="Flavoprotein-like_sf"/>
</dbReference>
<dbReference type="GO" id="GO:0010181">
    <property type="term" value="F:FMN binding"/>
    <property type="evidence" value="ECO:0007669"/>
    <property type="project" value="TreeGrafter"/>
</dbReference>